<accession>A0A382NLP1</accession>
<evidence type="ECO:0008006" key="2">
    <source>
        <dbReference type="Google" id="ProtNLM"/>
    </source>
</evidence>
<reference evidence="1" key="1">
    <citation type="submission" date="2018-05" db="EMBL/GenBank/DDBJ databases">
        <authorList>
            <person name="Lanie J.A."/>
            <person name="Ng W.-L."/>
            <person name="Kazmierczak K.M."/>
            <person name="Andrzejewski T.M."/>
            <person name="Davidsen T.M."/>
            <person name="Wayne K.J."/>
            <person name="Tettelin H."/>
            <person name="Glass J.I."/>
            <person name="Rusch D."/>
            <person name="Podicherti R."/>
            <person name="Tsui H.-C.T."/>
            <person name="Winkler M.E."/>
        </authorList>
    </citation>
    <scope>NUCLEOTIDE SEQUENCE</scope>
</reference>
<name>A0A382NLP1_9ZZZZ</name>
<evidence type="ECO:0000313" key="1">
    <source>
        <dbReference type="EMBL" id="SVC60622.1"/>
    </source>
</evidence>
<organism evidence="1">
    <name type="scientific">marine metagenome</name>
    <dbReference type="NCBI Taxonomy" id="408172"/>
    <lineage>
        <taxon>unclassified sequences</taxon>
        <taxon>metagenomes</taxon>
        <taxon>ecological metagenomes</taxon>
    </lineage>
</organism>
<feature type="non-terminal residue" evidence="1">
    <location>
        <position position="165"/>
    </location>
</feature>
<protein>
    <recommendedName>
        <fullName evidence="2">Nucleotide-diphospho-sugar transferase domain-containing protein</fullName>
    </recommendedName>
</protein>
<dbReference type="EMBL" id="UINC01100511">
    <property type="protein sequence ID" value="SVC60622.1"/>
    <property type="molecule type" value="Genomic_DNA"/>
</dbReference>
<dbReference type="AlphaFoldDB" id="A0A382NLP1"/>
<gene>
    <name evidence="1" type="ORF">METZ01_LOCUS313476</name>
</gene>
<sequence length="165" mass="19895">MSHWKIENRWKVYHVTPYEYTIVMDADMLVLHKISQWWNFLSERDLFFVSNVRNFRNEIVTSRHYRKTFDANNLPDLYSAIHYFKKCDYSHSFFTLLELIVVNWELFYDKCAPDLFQQGCSIDLCCSIASKILNNEKEITQSDSTITFTHMKPHLQGWHDVPEKW</sequence>
<proteinExistence type="predicted"/>